<protein>
    <submittedName>
        <fullName evidence="2">Uncharacterized protein</fullName>
    </submittedName>
</protein>
<comment type="caution">
    <text evidence="2">The sequence shown here is derived from an EMBL/GenBank/DDBJ whole genome shotgun (WGS) entry which is preliminary data.</text>
</comment>
<name>A0A9W9Z5P2_9CNID</name>
<dbReference type="AlphaFoldDB" id="A0A9W9Z5P2"/>
<accession>A0A9W9Z5P2</accession>
<gene>
    <name evidence="2" type="ORF">OS493_040216</name>
</gene>
<reference evidence="2" key="1">
    <citation type="submission" date="2023-01" db="EMBL/GenBank/DDBJ databases">
        <title>Genome assembly of the deep-sea coral Lophelia pertusa.</title>
        <authorList>
            <person name="Herrera S."/>
            <person name="Cordes E."/>
        </authorList>
    </citation>
    <scope>NUCLEOTIDE SEQUENCE</scope>
    <source>
        <strain evidence="2">USNM1676648</strain>
        <tissue evidence="2">Polyp</tissue>
    </source>
</reference>
<sequence length="73" mass="8002">PVPTPTMYPVASSSAYPPMPTNPPWYTTSPPNGNSTYPPWYTTPPPNACGSIQYNQVTSPGFPSKYPNNFELH</sequence>
<proteinExistence type="predicted"/>
<keyword evidence="3" id="KW-1185">Reference proteome</keyword>
<evidence type="ECO:0000313" key="2">
    <source>
        <dbReference type="EMBL" id="KAJ7375587.1"/>
    </source>
</evidence>
<dbReference type="Proteomes" id="UP001163046">
    <property type="component" value="Unassembled WGS sequence"/>
</dbReference>
<feature type="region of interest" description="Disordered" evidence="1">
    <location>
        <begin position="1"/>
        <end position="23"/>
    </location>
</feature>
<organism evidence="2 3">
    <name type="scientific">Desmophyllum pertusum</name>
    <dbReference type="NCBI Taxonomy" id="174260"/>
    <lineage>
        <taxon>Eukaryota</taxon>
        <taxon>Metazoa</taxon>
        <taxon>Cnidaria</taxon>
        <taxon>Anthozoa</taxon>
        <taxon>Hexacorallia</taxon>
        <taxon>Scleractinia</taxon>
        <taxon>Caryophylliina</taxon>
        <taxon>Caryophylliidae</taxon>
        <taxon>Desmophyllum</taxon>
    </lineage>
</organism>
<evidence type="ECO:0000256" key="1">
    <source>
        <dbReference type="SAM" id="MobiDB-lite"/>
    </source>
</evidence>
<dbReference type="EMBL" id="MU826664">
    <property type="protein sequence ID" value="KAJ7375587.1"/>
    <property type="molecule type" value="Genomic_DNA"/>
</dbReference>
<evidence type="ECO:0000313" key="3">
    <source>
        <dbReference type="Proteomes" id="UP001163046"/>
    </source>
</evidence>
<feature type="non-terminal residue" evidence="2">
    <location>
        <position position="73"/>
    </location>
</feature>